<dbReference type="EC" id="2.4.-.-" evidence="2"/>
<reference evidence="2 3" key="1">
    <citation type="submission" date="2018-01" db="EMBL/GenBank/DDBJ databases">
        <authorList>
            <person name="Gaut B.S."/>
            <person name="Morton B.R."/>
            <person name="Clegg M.T."/>
            <person name="Duvall M.R."/>
        </authorList>
    </citation>
    <scope>NUCLEOTIDE SEQUENCE [LARGE SCALE GENOMIC DNA]</scope>
    <source>
        <strain evidence="2">GP69</strain>
    </source>
</reference>
<dbReference type="GO" id="GO:0016758">
    <property type="term" value="F:hexosyltransferase activity"/>
    <property type="evidence" value="ECO:0007669"/>
    <property type="project" value="UniProtKB-ARBA"/>
</dbReference>
<sequence>MKVSIITSAFNCKKYLKEMVDSIIAQTYRDWEMILIDDASDDGTWNVIKSIVDDRIIKIRNIENVGLTKNLNRALGIAQGKYIMRMDADDIAAPDRIEKQVAFMEVNPDVVLSGCWMQCFGEVHDITKTHLNDMDIRIDLIFNTAIMHPTFIVRNDVIKKYAVKYNEDLKYAQDYFFAYQLSEFGKLANIPEVLVRYRAHAGQIGSKYRSEQKNCADVTRNKILRDMGIELNDDEFKVWSNFCLGEVKQYDQKERELLLGIAERLADNKHLKNEYDSQKLKERLSEKLYLQSANDGKTGSKQEQEAEKYKRLFGLMNRWLKLKQRGKSLADWFSKKGLVNIAIYGMGEVGECLVDELKDSPVHVVYGIDRYSGIRCSLKEVVSLNDTLKEVDAIVITTVHHTDDIKMDLSGKVASLLILLEDIIFEIDL</sequence>
<protein>
    <submittedName>
        <fullName evidence="2">Glycosyltransferase EpsE</fullName>
        <ecNumber evidence="2">2.4.-.-</ecNumber>
    </submittedName>
</protein>
<dbReference type="RefSeq" id="WP_172455068.1">
    <property type="nucleotide sequence ID" value="NZ_JANJZD010000001.1"/>
</dbReference>
<dbReference type="InterPro" id="IPR029044">
    <property type="entry name" value="Nucleotide-diphossugar_trans"/>
</dbReference>
<gene>
    <name evidence="2" type="primary">epsE_1</name>
    <name evidence="2" type="ORF">AMURIS_02181</name>
</gene>
<dbReference type="Proteomes" id="UP000236311">
    <property type="component" value="Unassembled WGS sequence"/>
</dbReference>
<keyword evidence="3" id="KW-1185">Reference proteome</keyword>
<dbReference type="Gene3D" id="3.90.550.10">
    <property type="entry name" value="Spore Coat Polysaccharide Biosynthesis Protein SpsA, Chain A"/>
    <property type="match status" value="1"/>
</dbReference>
<dbReference type="Pfam" id="PF00535">
    <property type="entry name" value="Glycos_transf_2"/>
    <property type="match status" value="1"/>
</dbReference>
<organism evidence="2 3">
    <name type="scientific">Acetatifactor muris</name>
    <dbReference type="NCBI Taxonomy" id="879566"/>
    <lineage>
        <taxon>Bacteria</taxon>
        <taxon>Bacillati</taxon>
        <taxon>Bacillota</taxon>
        <taxon>Clostridia</taxon>
        <taxon>Lachnospirales</taxon>
        <taxon>Lachnospiraceae</taxon>
        <taxon>Acetatifactor</taxon>
    </lineage>
</organism>
<dbReference type="InterPro" id="IPR001173">
    <property type="entry name" value="Glyco_trans_2-like"/>
</dbReference>
<proteinExistence type="predicted"/>
<accession>A0A2K4ZG62</accession>
<keyword evidence="2" id="KW-0808">Transferase</keyword>
<evidence type="ECO:0000259" key="1">
    <source>
        <dbReference type="Pfam" id="PF00535"/>
    </source>
</evidence>
<feature type="domain" description="Glycosyltransferase 2-like" evidence="1">
    <location>
        <begin position="4"/>
        <end position="143"/>
    </location>
</feature>
<dbReference type="PANTHER" id="PTHR22916">
    <property type="entry name" value="GLYCOSYLTRANSFERASE"/>
    <property type="match status" value="1"/>
</dbReference>
<dbReference type="EMBL" id="OFSM01000010">
    <property type="protein sequence ID" value="SOY29460.1"/>
    <property type="molecule type" value="Genomic_DNA"/>
</dbReference>
<keyword evidence="2" id="KW-0328">Glycosyltransferase</keyword>
<dbReference type="AlphaFoldDB" id="A0A2K4ZG62"/>
<evidence type="ECO:0000313" key="3">
    <source>
        <dbReference type="Proteomes" id="UP000236311"/>
    </source>
</evidence>
<dbReference type="PANTHER" id="PTHR22916:SF3">
    <property type="entry name" value="UDP-GLCNAC:BETAGAL BETA-1,3-N-ACETYLGLUCOSAMINYLTRANSFERASE-LIKE PROTEIN 1"/>
    <property type="match status" value="1"/>
</dbReference>
<evidence type="ECO:0000313" key="2">
    <source>
        <dbReference type="EMBL" id="SOY29460.1"/>
    </source>
</evidence>
<name>A0A2K4ZG62_9FIRM</name>
<dbReference type="SUPFAM" id="SSF53448">
    <property type="entry name" value="Nucleotide-diphospho-sugar transferases"/>
    <property type="match status" value="1"/>
</dbReference>